<keyword evidence="2" id="KW-0813">Transport</keyword>
<feature type="transmembrane region" description="Helical" evidence="9">
    <location>
        <begin position="6"/>
        <end position="28"/>
    </location>
</feature>
<reference evidence="12" key="1">
    <citation type="submission" date="2025-08" db="UniProtKB">
        <authorList>
            <consortium name="RefSeq"/>
        </authorList>
    </citation>
    <scope>IDENTIFICATION</scope>
    <source>
        <tissue evidence="12">Gonads</tissue>
    </source>
</reference>
<protein>
    <submittedName>
        <fullName evidence="12">Facilitated trehalose transporter Tret1-2 homolog</fullName>
    </submittedName>
</protein>
<dbReference type="PANTHER" id="PTHR48021:SF47">
    <property type="entry name" value="GH17672P"/>
    <property type="match status" value="1"/>
</dbReference>
<evidence type="ECO:0000256" key="3">
    <source>
        <dbReference type="ARBA" id="ARBA00022475"/>
    </source>
</evidence>
<dbReference type="Proteomes" id="UP000504635">
    <property type="component" value="Unplaced"/>
</dbReference>
<feature type="domain" description="Major facilitator superfamily (MFS) profile" evidence="10">
    <location>
        <begin position="10"/>
        <end position="469"/>
    </location>
</feature>
<evidence type="ECO:0000256" key="2">
    <source>
        <dbReference type="ARBA" id="ARBA00022448"/>
    </source>
</evidence>
<dbReference type="GO" id="GO:0022857">
    <property type="term" value="F:transmembrane transporter activity"/>
    <property type="evidence" value="ECO:0007669"/>
    <property type="project" value="InterPro"/>
</dbReference>
<feature type="transmembrane region" description="Helical" evidence="9">
    <location>
        <begin position="378"/>
        <end position="402"/>
    </location>
</feature>
<feature type="transmembrane region" description="Helical" evidence="9">
    <location>
        <begin position="344"/>
        <end position="366"/>
    </location>
</feature>
<dbReference type="KEGG" id="soy:115881150"/>
<evidence type="ECO:0000256" key="8">
    <source>
        <dbReference type="ARBA" id="ARBA00023180"/>
    </source>
</evidence>
<dbReference type="PRINTS" id="PR00171">
    <property type="entry name" value="SUGRTRNSPORT"/>
</dbReference>
<dbReference type="InParanoid" id="A0A6J2XSD6"/>
<dbReference type="PROSITE" id="PS00216">
    <property type="entry name" value="SUGAR_TRANSPORT_1"/>
    <property type="match status" value="1"/>
</dbReference>
<dbReference type="GO" id="GO:0005886">
    <property type="term" value="C:plasma membrane"/>
    <property type="evidence" value="ECO:0007669"/>
    <property type="project" value="UniProtKB-SubCell"/>
</dbReference>
<evidence type="ECO:0000256" key="6">
    <source>
        <dbReference type="ARBA" id="ARBA00022989"/>
    </source>
</evidence>
<keyword evidence="3" id="KW-1003">Cell membrane</keyword>
<feature type="transmembrane region" description="Helical" evidence="9">
    <location>
        <begin position="110"/>
        <end position="133"/>
    </location>
</feature>
<accession>A0A6J2XSD6</accession>
<dbReference type="PANTHER" id="PTHR48021">
    <property type="match status" value="1"/>
</dbReference>
<feature type="transmembrane region" description="Helical" evidence="9">
    <location>
        <begin position="82"/>
        <end position="103"/>
    </location>
</feature>
<dbReference type="InterPro" id="IPR036259">
    <property type="entry name" value="MFS_trans_sf"/>
</dbReference>
<feature type="transmembrane region" description="Helical" evidence="9">
    <location>
        <begin position="414"/>
        <end position="437"/>
    </location>
</feature>
<feature type="transmembrane region" description="Helical" evidence="9">
    <location>
        <begin position="139"/>
        <end position="156"/>
    </location>
</feature>
<feature type="transmembrane region" description="Helical" evidence="9">
    <location>
        <begin position="443"/>
        <end position="465"/>
    </location>
</feature>
<evidence type="ECO:0000256" key="1">
    <source>
        <dbReference type="ARBA" id="ARBA00004651"/>
    </source>
</evidence>
<comment type="subcellular location">
    <subcellularLocation>
        <location evidence="1">Cell membrane</location>
        <topology evidence="1">Multi-pass membrane protein</topology>
    </subcellularLocation>
</comment>
<dbReference type="InterPro" id="IPR050549">
    <property type="entry name" value="MFS_Trehalose_Transporter"/>
</dbReference>
<feature type="transmembrane region" description="Helical" evidence="9">
    <location>
        <begin position="280"/>
        <end position="302"/>
    </location>
</feature>
<dbReference type="Pfam" id="PF00083">
    <property type="entry name" value="Sugar_tr"/>
    <property type="match status" value="1"/>
</dbReference>
<evidence type="ECO:0000256" key="5">
    <source>
        <dbReference type="ARBA" id="ARBA00022692"/>
    </source>
</evidence>
<dbReference type="PROSITE" id="PS50850">
    <property type="entry name" value="MFS"/>
    <property type="match status" value="1"/>
</dbReference>
<dbReference type="InterPro" id="IPR005829">
    <property type="entry name" value="Sugar_transporter_CS"/>
</dbReference>
<dbReference type="RefSeq" id="XP_030754387.1">
    <property type="nucleotide sequence ID" value="XM_030898527.1"/>
</dbReference>
<organism evidence="11 12">
    <name type="scientific">Sitophilus oryzae</name>
    <name type="common">Rice weevil</name>
    <name type="synonym">Curculio oryzae</name>
    <dbReference type="NCBI Taxonomy" id="7048"/>
    <lineage>
        <taxon>Eukaryota</taxon>
        <taxon>Metazoa</taxon>
        <taxon>Ecdysozoa</taxon>
        <taxon>Arthropoda</taxon>
        <taxon>Hexapoda</taxon>
        <taxon>Insecta</taxon>
        <taxon>Pterygota</taxon>
        <taxon>Neoptera</taxon>
        <taxon>Endopterygota</taxon>
        <taxon>Coleoptera</taxon>
        <taxon>Polyphaga</taxon>
        <taxon>Cucujiformia</taxon>
        <taxon>Curculionidae</taxon>
        <taxon>Dryophthorinae</taxon>
        <taxon>Sitophilus</taxon>
    </lineage>
</organism>
<keyword evidence="11" id="KW-1185">Reference proteome</keyword>
<keyword evidence="4" id="KW-0762">Sugar transport</keyword>
<feature type="transmembrane region" description="Helical" evidence="9">
    <location>
        <begin position="314"/>
        <end position="332"/>
    </location>
</feature>
<proteinExistence type="predicted"/>
<keyword evidence="8" id="KW-0325">Glycoprotein</keyword>
<dbReference type="SUPFAM" id="SSF103473">
    <property type="entry name" value="MFS general substrate transporter"/>
    <property type="match status" value="1"/>
</dbReference>
<evidence type="ECO:0000313" key="12">
    <source>
        <dbReference type="RefSeq" id="XP_030754387.1"/>
    </source>
</evidence>
<feature type="transmembrane region" description="Helical" evidence="9">
    <location>
        <begin position="193"/>
        <end position="214"/>
    </location>
</feature>
<dbReference type="InterPro" id="IPR020846">
    <property type="entry name" value="MFS_dom"/>
</dbReference>
<keyword evidence="7 9" id="KW-0472">Membrane</keyword>
<dbReference type="InterPro" id="IPR005828">
    <property type="entry name" value="MFS_sugar_transport-like"/>
</dbReference>
<dbReference type="OrthoDB" id="4142200at2759"/>
<feature type="transmembrane region" description="Helical" evidence="9">
    <location>
        <begin position="35"/>
        <end position="53"/>
    </location>
</feature>
<sequence>YSLNISIVWFCIFYLLNILLYYFSICYLNKHFTNIFFISVNLITFSGGGSWSWTSPMIPKLSSTDPEINPLPKPTTTFEESWIAALMNLGAVIGPFAGGACAGKFGKKKALLIMALPMMASHILCTIALNVYFFLAARFLMGLGVGTIFAVVPAYVGDIAEDRNRGTLCSVLGVCNSLGILLMYIVGPFLSVRLFNFLNIIPLALFYIIFGYFMPDSPYDAVKKGNRTYAEEILMKLRGKSSGDVEKELLYITEIIEANSNSVDNGLSAILKSKSLTKGLIISNGLMLFQQLSGICAVLGYMQSIFEVSGSSIPPIYSAMIIGTVQLISNSASAQLVDVAGRKMLLIISHVFSGISLVALGAYFFLKQLDQNVDFLGWLPITSLVIFIISYNLGLANMPWVVLSELFPSNVKAIASVITSFSCFFLSFVITMCFPFLSASLGMAGSFWVFAIFLTCGFVFCITLLPETKGKSVLEIKNILDGVKK</sequence>
<keyword evidence="6 9" id="KW-1133">Transmembrane helix</keyword>
<dbReference type="FunFam" id="1.20.1250.20:FF:000218">
    <property type="entry name" value="facilitated trehalose transporter Tret1"/>
    <property type="match status" value="1"/>
</dbReference>
<name>A0A6J2XSD6_SITOR</name>
<keyword evidence="5 9" id="KW-0812">Transmembrane</keyword>
<evidence type="ECO:0000259" key="10">
    <source>
        <dbReference type="PROSITE" id="PS50850"/>
    </source>
</evidence>
<evidence type="ECO:0000313" key="11">
    <source>
        <dbReference type="Proteomes" id="UP000504635"/>
    </source>
</evidence>
<feature type="non-terminal residue" evidence="12">
    <location>
        <position position="1"/>
    </location>
</feature>
<evidence type="ECO:0000256" key="4">
    <source>
        <dbReference type="ARBA" id="ARBA00022597"/>
    </source>
</evidence>
<dbReference type="InterPro" id="IPR003663">
    <property type="entry name" value="Sugar/inositol_transpt"/>
</dbReference>
<dbReference type="GeneID" id="115881150"/>
<gene>
    <name evidence="12" type="primary">LOC115881150</name>
</gene>
<evidence type="ECO:0000256" key="9">
    <source>
        <dbReference type="SAM" id="Phobius"/>
    </source>
</evidence>
<dbReference type="AlphaFoldDB" id="A0A6J2XSD6"/>
<dbReference type="Gene3D" id="1.20.1250.20">
    <property type="entry name" value="MFS general substrate transporter like domains"/>
    <property type="match status" value="1"/>
</dbReference>
<evidence type="ECO:0000256" key="7">
    <source>
        <dbReference type="ARBA" id="ARBA00023136"/>
    </source>
</evidence>
<feature type="transmembrane region" description="Helical" evidence="9">
    <location>
        <begin position="168"/>
        <end position="187"/>
    </location>
</feature>